<dbReference type="InterPro" id="IPR029058">
    <property type="entry name" value="AB_hydrolase_fold"/>
</dbReference>
<evidence type="ECO:0000259" key="2">
    <source>
        <dbReference type="Pfam" id="PF00561"/>
    </source>
</evidence>
<sequence length="279" mass="31746">MQTPETEILNYKIYPGETPQAEKQFPLIILHGLFGSMDNWRSQAQRLSAKRPVIILDLRNHGNSPHIKGMSYREMYEDVIKLAKHLNIPKFDLLGHSMGGKVAMQMALAQDELGLDLINRLIVVDIAPRPYPLWHQTTLKAVLGAPVETFNSRQEIDDHLKLSIDDAVERAFMIKNLRRAKQDVDGSDNGFRWKSDVQEIAKGYLKIAGFTTSGQTFSHETLFIDGDDSRYMREQDHTIIKALFPKSTISTVKNSDHLPHIQQADEFFSLCDTFLTPAQ</sequence>
<keyword evidence="4" id="KW-1185">Reference proteome</keyword>
<dbReference type="Pfam" id="PF00561">
    <property type="entry name" value="Abhydrolase_1"/>
    <property type="match status" value="1"/>
</dbReference>
<dbReference type="OrthoDB" id="7057597at2"/>
<dbReference type="RefSeq" id="WP_131904203.1">
    <property type="nucleotide sequence ID" value="NZ_BAAAFU010000008.1"/>
</dbReference>
<dbReference type="Proteomes" id="UP000294887">
    <property type="component" value="Unassembled WGS sequence"/>
</dbReference>
<proteinExistence type="predicted"/>
<organism evidence="3 4">
    <name type="scientific">Cocleimonas flava</name>
    <dbReference type="NCBI Taxonomy" id="634765"/>
    <lineage>
        <taxon>Bacteria</taxon>
        <taxon>Pseudomonadati</taxon>
        <taxon>Pseudomonadota</taxon>
        <taxon>Gammaproteobacteria</taxon>
        <taxon>Thiotrichales</taxon>
        <taxon>Thiotrichaceae</taxon>
        <taxon>Cocleimonas</taxon>
    </lineage>
</organism>
<dbReference type="PANTHER" id="PTHR46118">
    <property type="entry name" value="PROTEIN ABHD11"/>
    <property type="match status" value="1"/>
</dbReference>
<dbReference type="EMBL" id="SMFQ01000002">
    <property type="protein sequence ID" value="TCJ88509.1"/>
    <property type="molecule type" value="Genomic_DNA"/>
</dbReference>
<dbReference type="SUPFAM" id="SSF53474">
    <property type="entry name" value="alpha/beta-Hydrolases"/>
    <property type="match status" value="1"/>
</dbReference>
<dbReference type="PANTHER" id="PTHR46118:SF4">
    <property type="entry name" value="PROTEIN ABHD11"/>
    <property type="match status" value="1"/>
</dbReference>
<accession>A0A4R1F7D4</accession>
<gene>
    <name evidence="3" type="ORF">EV695_0365</name>
</gene>
<dbReference type="AlphaFoldDB" id="A0A4R1F7D4"/>
<evidence type="ECO:0000256" key="1">
    <source>
        <dbReference type="ARBA" id="ARBA00022801"/>
    </source>
</evidence>
<dbReference type="InterPro" id="IPR000073">
    <property type="entry name" value="AB_hydrolase_1"/>
</dbReference>
<reference evidence="3 4" key="1">
    <citation type="submission" date="2019-03" db="EMBL/GenBank/DDBJ databases">
        <title>Genomic Encyclopedia of Type Strains, Phase IV (KMG-IV): sequencing the most valuable type-strain genomes for metagenomic binning, comparative biology and taxonomic classification.</title>
        <authorList>
            <person name="Goeker M."/>
        </authorList>
    </citation>
    <scope>NUCLEOTIDE SEQUENCE [LARGE SCALE GENOMIC DNA]</scope>
    <source>
        <strain evidence="3 4">DSM 24830</strain>
    </source>
</reference>
<evidence type="ECO:0000313" key="3">
    <source>
        <dbReference type="EMBL" id="TCJ88509.1"/>
    </source>
</evidence>
<feature type="domain" description="AB hydrolase-1" evidence="2">
    <location>
        <begin position="26"/>
        <end position="262"/>
    </location>
</feature>
<dbReference type="Gene3D" id="3.40.50.1820">
    <property type="entry name" value="alpha/beta hydrolase"/>
    <property type="match status" value="1"/>
</dbReference>
<dbReference type="GO" id="GO:0016787">
    <property type="term" value="F:hydrolase activity"/>
    <property type="evidence" value="ECO:0007669"/>
    <property type="project" value="UniProtKB-KW"/>
</dbReference>
<evidence type="ECO:0000313" key="4">
    <source>
        <dbReference type="Proteomes" id="UP000294887"/>
    </source>
</evidence>
<keyword evidence="1" id="KW-0378">Hydrolase</keyword>
<comment type="caution">
    <text evidence="3">The sequence shown here is derived from an EMBL/GenBank/DDBJ whole genome shotgun (WGS) entry which is preliminary data.</text>
</comment>
<name>A0A4R1F7D4_9GAMM</name>
<protein>
    <submittedName>
        <fullName evidence="3">Pimeloyl-ACP methyl ester carboxylesterase</fullName>
    </submittedName>
</protein>